<dbReference type="AlphaFoldDB" id="A0A379Z6P6"/>
<dbReference type="InterPro" id="IPR016035">
    <property type="entry name" value="Acyl_Trfase/lysoPLipase"/>
</dbReference>
<name>A0A379Z6P6_9GAMM</name>
<keyword evidence="2" id="KW-1185">Reference proteome</keyword>
<dbReference type="SUPFAM" id="SSF52151">
    <property type="entry name" value="FabD/lysophospholipase-like"/>
    <property type="match status" value="1"/>
</dbReference>
<proteinExistence type="predicted"/>
<accession>A0A379Z6P6</accession>
<reference evidence="1 2" key="1">
    <citation type="submission" date="2018-06" db="EMBL/GenBank/DDBJ databases">
        <authorList>
            <consortium name="Pathogen Informatics"/>
            <person name="Doyle S."/>
        </authorList>
    </citation>
    <scope>NUCLEOTIDE SEQUENCE [LARGE SCALE GENOMIC DNA]</scope>
    <source>
        <strain evidence="1 2">NCTC10738</strain>
    </source>
</reference>
<evidence type="ECO:0000313" key="2">
    <source>
        <dbReference type="Proteomes" id="UP000254069"/>
    </source>
</evidence>
<dbReference type="Proteomes" id="UP000254069">
    <property type="component" value="Unassembled WGS sequence"/>
</dbReference>
<dbReference type="RefSeq" id="WP_115389343.1">
    <property type="nucleotide sequence ID" value="NZ_JADZHC010000011.1"/>
</dbReference>
<dbReference type="EMBL" id="UGYO01000001">
    <property type="protein sequence ID" value="SUI56445.1"/>
    <property type="molecule type" value="Genomic_DNA"/>
</dbReference>
<sequence length="351" mass="38897">MANLRFLAGTDAYQTLMEQGLKPDHFTQLLAASGGPKWLGIAGLDKYLFAEFFKQRQTPLYTLGASSGAWRLACLAQADPLAAYQRLEQLYIGQCYETRPSREEVSRQVRGIVSGILGSSGTEEILKQPHIRSHIVVCRARHLNRAGSKLALAAGLGATAMTNLVSRRTLGWHFERLVFASVIEGSPFAQLKDLPGDSALLSSDNIEAVLLATGSIPLLLSPVTEISGVTNGCFYDGGITDYHFDLPLSRAPGLTLYPHFYPHMAPGWFDKSLPWRRAKRRYHNALVLAPTEEFVASLPYGKIPDRKDFETLDSASRIQYWRRAADMSNRLADEFAEVFLGGRIAQRLEPL</sequence>
<gene>
    <name evidence="1" type="ORF">NCTC10738_01131</name>
</gene>
<evidence type="ECO:0000313" key="1">
    <source>
        <dbReference type="EMBL" id="SUI56445.1"/>
    </source>
</evidence>
<organism evidence="1 2">
    <name type="scientific">Shewanella algae</name>
    <dbReference type="NCBI Taxonomy" id="38313"/>
    <lineage>
        <taxon>Bacteria</taxon>
        <taxon>Pseudomonadati</taxon>
        <taxon>Pseudomonadota</taxon>
        <taxon>Gammaproteobacteria</taxon>
        <taxon>Alteromonadales</taxon>
        <taxon>Shewanellaceae</taxon>
        <taxon>Shewanella</taxon>
    </lineage>
</organism>
<protein>
    <submittedName>
        <fullName evidence="1">Uncharacterized protein</fullName>
    </submittedName>
</protein>